<dbReference type="NCBIfam" id="TIGR03825">
    <property type="entry name" value="FliH_bacil"/>
    <property type="match status" value="1"/>
</dbReference>
<keyword evidence="4" id="KW-1005">Bacterial flagellum biogenesis</keyword>
<keyword evidence="8" id="KW-0175">Coiled coil</keyword>
<evidence type="ECO:0000256" key="6">
    <source>
        <dbReference type="ARBA" id="ARBA00023225"/>
    </source>
</evidence>
<accession>A0A9D1PNI0</accession>
<dbReference type="InterPro" id="IPR051472">
    <property type="entry name" value="T3SS_Stator/FliH"/>
</dbReference>
<keyword evidence="6" id="KW-1006">Bacterial flagellum protein export</keyword>
<evidence type="ECO:0000256" key="1">
    <source>
        <dbReference type="ARBA" id="ARBA00003041"/>
    </source>
</evidence>
<dbReference type="PANTHER" id="PTHR34982">
    <property type="entry name" value="YOP PROTEINS TRANSLOCATION PROTEIN L"/>
    <property type="match status" value="1"/>
</dbReference>
<evidence type="ECO:0000256" key="3">
    <source>
        <dbReference type="ARBA" id="ARBA00022448"/>
    </source>
</evidence>
<protein>
    <recommendedName>
        <fullName evidence="7">Flagellar assembly protein FliH</fullName>
    </recommendedName>
</protein>
<sequence>MSNLKGNLENKKVISIKKIQADIPQDKEIRRQSRSKDDIVNEIKVLEQTLATLEQQKETSIQELETYIATEKEKIANEKITVFEQAKQQGYKEGYIDGENEAKTDYQTYLDEANDIVRKSELDYIATIEKHSNTIVQLAMHVAKKIIDTEIKTDEHVMKGIVEKAVRHLKDTSTISIYVHPMHYASLHAQKEELEQLLDEDELLYLHVDSNLQENDCMIRHPFGQIDASVDTQLKQIKRALEEKIMEN</sequence>
<keyword evidence="10" id="KW-0282">Flagellum</keyword>
<evidence type="ECO:0000259" key="9">
    <source>
        <dbReference type="Pfam" id="PF02108"/>
    </source>
</evidence>
<dbReference type="InterPro" id="IPR018035">
    <property type="entry name" value="Flagellar_FliH/T3SS_HrpE"/>
</dbReference>
<dbReference type="Proteomes" id="UP000823937">
    <property type="component" value="Unassembled WGS sequence"/>
</dbReference>
<organism evidence="10 11">
    <name type="scientific">Candidatus Pseudogracilibacillus intestinigallinarum</name>
    <dbReference type="NCBI Taxonomy" id="2838742"/>
    <lineage>
        <taxon>Bacteria</taxon>
        <taxon>Bacillati</taxon>
        <taxon>Bacillota</taxon>
        <taxon>Bacilli</taxon>
        <taxon>Bacillales</taxon>
        <taxon>Bacillaceae</taxon>
        <taxon>Pseudogracilibacillus</taxon>
    </lineage>
</organism>
<evidence type="ECO:0000313" key="11">
    <source>
        <dbReference type="Proteomes" id="UP000823937"/>
    </source>
</evidence>
<reference evidence="10" key="2">
    <citation type="submission" date="2021-04" db="EMBL/GenBank/DDBJ databases">
        <authorList>
            <person name="Gilroy R."/>
        </authorList>
    </citation>
    <scope>NUCLEOTIDE SEQUENCE</scope>
    <source>
        <strain evidence="10">CHK169-2315</strain>
    </source>
</reference>
<keyword evidence="5" id="KW-0653">Protein transport</keyword>
<dbReference type="EMBL" id="DXHX01000169">
    <property type="protein sequence ID" value="HIV75783.1"/>
    <property type="molecule type" value="Genomic_DNA"/>
</dbReference>
<keyword evidence="3" id="KW-0813">Transport</keyword>
<dbReference type="PANTHER" id="PTHR34982:SF1">
    <property type="entry name" value="FLAGELLAR ASSEMBLY PROTEIN FLIH"/>
    <property type="match status" value="1"/>
</dbReference>
<dbReference type="InterPro" id="IPR022524">
    <property type="entry name" value="FliH_Bacilli"/>
</dbReference>
<evidence type="ECO:0000256" key="8">
    <source>
        <dbReference type="SAM" id="Coils"/>
    </source>
</evidence>
<evidence type="ECO:0000256" key="4">
    <source>
        <dbReference type="ARBA" id="ARBA00022795"/>
    </source>
</evidence>
<comment type="similarity">
    <text evidence="2">Belongs to the FliH family.</text>
</comment>
<proteinExistence type="inferred from homology"/>
<keyword evidence="10" id="KW-0966">Cell projection</keyword>
<evidence type="ECO:0000313" key="10">
    <source>
        <dbReference type="EMBL" id="HIV75783.1"/>
    </source>
</evidence>
<dbReference type="Pfam" id="PF02108">
    <property type="entry name" value="FliH"/>
    <property type="match status" value="1"/>
</dbReference>
<dbReference type="AlphaFoldDB" id="A0A9D1PNI0"/>
<feature type="domain" description="Flagellar assembly protein FliH/Type III secretion system HrpE" evidence="9">
    <location>
        <begin position="129"/>
        <end position="237"/>
    </location>
</feature>
<evidence type="ECO:0000256" key="7">
    <source>
        <dbReference type="NCBIfam" id="TIGR03825"/>
    </source>
</evidence>
<gene>
    <name evidence="10" type="primary">fliH</name>
    <name evidence="10" type="ORF">H9895_11970</name>
</gene>
<dbReference type="GO" id="GO:0005829">
    <property type="term" value="C:cytosol"/>
    <property type="evidence" value="ECO:0007669"/>
    <property type="project" value="TreeGrafter"/>
</dbReference>
<comment type="function">
    <text evidence="1">Needed for flagellar regrowth and assembly.</text>
</comment>
<comment type="caution">
    <text evidence="10">The sequence shown here is derived from an EMBL/GenBank/DDBJ whole genome shotgun (WGS) entry which is preliminary data.</text>
</comment>
<feature type="coiled-coil region" evidence="8">
    <location>
        <begin position="36"/>
        <end position="70"/>
    </location>
</feature>
<keyword evidence="10" id="KW-0969">Cilium</keyword>
<dbReference type="GO" id="GO:0044781">
    <property type="term" value="P:bacterial-type flagellum organization"/>
    <property type="evidence" value="ECO:0007669"/>
    <property type="project" value="UniProtKB-KW"/>
</dbReference>
<dbReference type="GO" id="GO:0015031">
    <property type="term" value="P:protein transport"/>
    <property type="evidence" value="ECO:0007669"/>
    <property type="project" value="UniProtKB-KW"/>
</dbReference>
<name>A0A9D1PNI0_9BACI</name>
<reference evidence="10" key="1">
    <citation type="journal article" date="2021" name="PeerJ">
        <title>Extensive microbial diversity within the chicken gut microbiome revealed by metagenomics and culture.</title>
        <authorList>
            <person name="Gilroy R."/>
            <person name="Ravi A."/>
            <person name="Getino M."/>
            <person name="Pursley I."/>
            <person name="Horton D.L."/>
            <person name="Alikhan N.F."/>
            <person name="Baker D."/>
            <person name="Gharbi K."/>
            <person name="Hall N."/>
            <person name="Watson M."/>
            <person name="Adriaenssens E.M."/>
            <person name="Foster-Nyarko E."/>
            <person name="Jarju S."/>
            <person name="Secka A."/>
            <person name="Antonio M."/>
            <person name="Oren A."/>
            <person name="Chaudhuri R.R."/>
            <person name="La Ragione R."/>
            <person name="Hildebrand F."/>
            <person name="Pallen M.J."/>
        </authorList>
    </citation>
    <scope>NUCLEOTIDE SEQUENCE</scope>
    <source>
        <strain evidence="10">CHK169-2315</strain>
    </source>
</reference>
<evidence type="ECO:0000256" key="5">
    <source>
        <dbReference type="ARBA" id="ARBA00022927"/>
    </source>
</evidence>
<evidence type="ECO:0000256" key="2">
    <source>
        <dbReference type="ARBA" id="ARBA00006602"/>
    </source>
</evidence>